<evidence type="ECO:0000259" key="7">
    <source>
        <dbReference type="Pfam" id="PF18317"/>
    </source>
</evidence>
<dbReference type="Pfam" id="PF18317">
    <property type="entry name" value="SDH_C"/>
    <property type="match status" value="1"/>
</dbReference>
<evidence type="ECO:0000256" key="3">
    <source>
        <dbReference type="ARBA" id="ARBA00023141"/>
    </source>
</evidence>
<name>A0A7G5FFL2_9CORY</name>
<dbReference type="PANTHER" id="PTHR21089:SF1">
    <property type="entry name" value="BIFUNCTIONAL 3-DEHYDROQUINATE DEHYDRATASE_SHIKIMATE DEHYDROGENASE, CHLOROPLASTIC"/>
    <property type="match status" value="1"/>
</dbReference>
<dbReference type="SUPFAM" id="SSF51735">
    <property type="entry name" value="NAD(P)-binding Rossmann-fold domains"/>
    <property type="match status" value="1"/>
</dbReference>
<dbReference type="GO" id="GO:0005829">
    <property type="term" value="C:cytosol"/>
    <property type="evidence" value="ECO:0007669"/>
    <property type="project" value="TreeGrafter"/>
</dbReference>
<organism evidence="8 9">
    <name type="scientific">Corynebacterium hindlerae</name>
    <dbReference type="NCBI Taxonomy" id="699041"/>
    <lineage>
        <taxon>Bacteria</taxon>
        <taxon>Bacillati</taxon>
        <taxon>Actinomycetota</taxon>
        <taxon>Actinomycetes</taxon>
        <taxon>Mycobacteriales</taxon>
        <taxon>Corynebacteriaceae</taxon>
        <taxon>Corynebacterium</taxon>
    </lineage>
</organism>
<keyword evidence="8" id="KW-0560">Oxidoreductase</keyword>
<keyword evidence="3" id="KW-0057">Aromatic amino acid biosynthesis</keyword>
<evidence type="ECO:0000256" key="4">
    <source>
        <dbReference type="ARBA" id="ARBA00049442"/>
    </source>
</evidence>
<evidence type="ECO:0000259" key="6">
    <source>
        <dbReference type="Pfam" id="PF08501"/>
    </source>
</evidence>
<evidence type="ECO:0000256" key="2">
    <source>
        <dbReference type="ARBA" id="ARBA00012962"/>
    </source>
</evidence>
<dbReference type="InterPro" id="IPR013708">
    <property type="entry name" value="Shikimate_DH-bd_N"/>
</dbReference>
<dbReference type="AlphaFoldDB" id="A0A7G5FFL2"/>
<dbReference type="EC" id="1.1.1.25" evidence="2"/>
<protein>
    <recommendedName>
        <fullName evidence="2">shikimate dehydrogenase (NADP(+))</fullName>
        <ecNumber evidence="2">1.1.1.25</ecNumber>
    </recommendedName>
</protein>
<keyword evidence="3" id="KW-0028">Amino-acid biosynthesis</keyword>
<dbReference type="EMBL" id="CP059833">
    <property type="protein sequence ID" value="QMV85403.1"/>
    <property type="molecule type" value="Genomic_DNA"/>
</dbReference>
<dbReference type="GO" id="GO:0009423">
    <property type="term" value="P:chorismate biosynthetic process"/>
    <property type="evidence" value="ECO:0007669"/>
    <property type="project" value="UniProtKB-UniPathway"/>
</dbReference>
<dbReference type="InterPro" id="IPR022893">
    <property type="entry name" value="Shikimate_DH_fam"/>
</dbReference>
<feature type="domain" description="SDH C-terminal" evidence="7">
    <location>
        <begin position="216"/>
        <end position="246"/>
    </location>
</feature>
<dbReference type="RefSeq" id="WP_182386225.1">
    <property type="nucleotide sequence ID" value="NZ_CP059833.1"/>
</dbReference>
<dbReference type="NCBIfam" id="NF001311">
    <property type="entry name" value="PRK00258.1-3"/>
    <property type="match status" value="1"/>
</dbReference>
<dbReference type="InterPro" id="IPR041121">
    <property type="entry name" value="SDH_C"/>
</dbReference>
<dbReference type="GO" id="GO:0004764">
    <property type="term" value="F:shikimate 3-dehydrogenase (NADP+) activity"/>
    <property type="evidence" value="ECO:0007669"/>
    <property type="project" value="UniProtKB-EC"/>
</dbReference>
<dbReference type="Proteomes" id="UP000515570">
    <property type="component" value="Chromosome"/>
</dbReference>
<dbReference type="SUPFAM" id="SSF53223">
    <property type="entry name" value="Aminoacid dehydrogenase-like, N-terminal domain"/>
    <property type="match status" value="1"/>
</dbReference>
<dbReference type="GO" id="GO:0019632">
    <property type="term" value="P:shikimate metabolic process"/>
    <property type="evidence" value="ECO:0007669"/>
    <property type="project" value="TreeGrafter"/>
</dbReference>
<dbReference type="InterPro" id="IPR010110">
    <property type="entry name" value="Shikimate_DH_AroM-type"/>
</dbReference>
<gene>
    <name evidence="8" type="ORF">HW450_01160</name>
</gene>
<comment type="catalytic activity">
    <reaction evidence="4">
        <text>shikimate + NADP(+) = 3-dehydroshikimate + NADPH + H(+)</text>
        <dbReference type="Rhea" id="RHEA:17737"/>
        <dbReference type="ChEBI" id="CHEBI:15378"/>
        <dbReference type="ChEBI" id="CHEBI:16630"/>
        <dbReference type="ChEBI" id="CHEBI:36208"/>
        <dbReference type="ChEBI" id="CHEBI:57783"/>
        <dbReference type="ChEBI" id="CHEBI:58349"/>
        <dbReference type="EC" id="1.1.1.25"/>
    </reaction>
</comment>
<accession>A0A7G5FFL2</accession>
<dbReference type="PANTHER" id="PTHR21089">
    <property type="entry name" value="SHIKIMATE DEHYDROGENASE"/>
    <property type="match status" value="1"/>
</dbReference>
<keyword evidence="9" id="KW-1185">Reference proteome</keyword>
<proteinExistence type="predicted"/>
<evidence type="ECO:0000259" key="5">
    <source>
        <dbReference type="Pfam" id="PF01488"/>
    </source>
</evidence>
<reference evidence="8 9" key="1">
    <citation type="submission" date="2020-07" db="EMBL/GenBank/DDBJ databases">
        <title>non toxigenic Corynebacterium sp. nov from a clinical source.</title>
        <authorList>
            <person name="Bernier A.-M."/>
            <person name="Bernard K."/>
        </authorList>
    </citation>
    <scope>NUCLEOTIDE SEQUENCE [LARGE SCALE GENOMIC DNA]</scope>
    <source>
        <strain evidence="9">NML 93-0612</strain>
    </source>
</reference>
<dbReference type="UniPathway" id="UPA00053">
    <property type="reaction ID" value="UER00087"/>
</dbReference>
<dbReference type="InterPro" id="IPR036291">
    <property type="entry name" value="NAD(P)-bd_dom_sf"/>
</dbReference>
<dbReference type="Pfam" id="PF01488">
    <property type="entry name" value="Shikimate_DH"/>
    <property type="match status" value="1"/>
</dbReference>
<dbReference type="NCBIfam" id="TIGR01809">
    <property type="entry name" value="Shik-DH-AROM"/>
    <property type="match status" value="1"/>
</dbReference>
<dbReference type="CDD" id="cd01065">
    <property type="entry name" value="NAD_bind_Shikimate_DH"/>
    <property type="match status" value="1"/>
</dbReference>
<dbReference type="GO" id="GO:0050661">
    <property type="term" value="F:NADP binding"/>
    <property type="evidence" value="ECO:0007669"/>
    <property type="project" value="TreeGrafter"/>
</dbReference>
<dbReference type="GO" id="GO:0009073">
    <property type="term" value="P:aromatic amino acid family biosynthetic process"/>
    <property type="evidence" value="ECO:0007669"/>
    <property type="project" value="UniProtKB-KW"/>
</dbReference>
<evidence type="ECO:0000256" key="1">
    <source>
        <dbReference type="ARBA" id="ARBA00004871"/>
    </source>
</evidence>
<feature type="domain" description="Quinate/shikimate 5-dehydrogenase/glutamyl-tRNA reductase" evidence="5">
    <location>
        <begin position="111"/>
        <end position="173"/>
    </location>
</feature>
<comment type="pathway">
    <text evidence="1">Metabolic intermediate biosynthesis; chorismate biosynthesis; chorismate from D-erythrose 4-phosphate and phosphoenolpyruvate: step 4/7.</text>
</comment>
<dbReference type="InterPro" id="IPR046346">
    <property type="entry name" value="Aminoacid_DH-like_N_sf"/>
</dbReference>
<evidence type="ECO:0000313" key="9">
    <source>
        <dbReference type="Proteomes" id="UP000515570"/>
    </source>
</evidence>
<dbReference type="Gene3D" id="3.40.50.720">
    <property type="entry name" value="NAD(P)-binding Rossmann-like Domain"/>
    <property type="match status" value="1"/>
</dbReference>
<dbReference type="Gene3D" id="3.40.50.10860">
    <property type="entry name" value="Leucine Dehydrogenase, chain A, domain 1"/>
    <property type="match status" value="1"/>
</dbReference>
<dbReference type="Pfam" id="PF08501">
    <property type="entry name" value="Shikimate_dh_N"/>
    <property type="match status" value="1"/>
</dbReference>
<evidence type="ECO:0000313" key="8">
    <source>
        <dbReference type="EMBL" id="QMV85403.1"/>
    </source>
</evidence>
<dbReference type="InterPro" id="IPR006151">
    <property type="entry name" value="Shikm_DH/Glu-tRNA_Rdtase"/>
</dbReference>
<sequence>MPHAAVLGSPIAHSLSPLLHNAGYAALGLDDWTYTAIECTAEQLPTLIDPSFAGYSVTMPCKFAALDAATEVTDRAREIGSANTLVRRGNGWLADNTDCLGVLGALEELDVAPRTAVVIGAGGTARSVLWALRELGVSDVTVMNRSDRTKELAGLADAQWLPLGTIPDADVVVSTLPGAAAAELSIDAPLFDVSYSPWPPPLIAQAASKNLPHVAGHVMLAHQAYAQFELFTGQPAPRDAMRSALEARLFPAREEA</sequence>
<feature type="domain" description="Shikimate dehydrogenase substrate binding N-terminal" evidence="6">
    <location>
        <begin position="6"/>
        <end position="85"/>
    </location>
</feature>